<dbReference type="RefSeq" id="WP_307505609.1">
    <property type="nucleotide sequence ID" value="NZ_BAAACE010000021.1"/>
</dbReference>
<sequence length="151" mass="18004">MYKGYAVYRFLDTNKNTIYVGMTNNAHRRIYQQHFTNSGHLPYECYNSTCRVDIIKLESNLEAKGLEDYLINKYRPKFNKRDKEKDIFIMNKYGQLGEVYSSMEKWRNYRTLKPFNIAQTKNKLSTKENIVFYIILIIATTGGLYLFSKFK</sequence>
<evidence type="ECO:0000259" key="2">
    <source>
        <dbReference type="PROSITE" id="PS50164"/>
    </source>
</evidence>
<dbReference type="EMBL" id="JAUSWG010000005">
    <property type="protein sequence ID" value="MDQ0556440.1"/>
    <property type="molecule type" value="Genomic_DNA"/>
</dbReference>
<accession>A0ABU0MZV7</accession>
<evidence type="ECO:0000313" key="4">
    <source>
        <dbReference type="Proteomes" id="UP001232584"/>
    </source>
</evidence>
<dbReference type="InterPro" id="IPR000305">
    <property type="entry name" value="GIY-YIG_endonuc"/>
</dbReference>
<keyword evidence="1" id="KW-0812">Transmembrane</keyword>
<feature type="domain" description="GIY-YIG" evidence="2">
    <location>
        <begin position="3"/>
        <end position="80"/>
    </location>
</feature>
<reference evidence="3 4" key="1">
    <citation type="submission" date="2023-07" db="EMBL/GenBank/DDBJ databases">
        <title>Genomic Encyclopedia of Type Strains, Phase IV (KMG-IV): sequencing the most valuable type-strain genomes for metagenomic binning, comparative biology and taxonomic classification.</title>
        <authorList>
            <person name="Goeker M."/>
        </authorList>
    </citation>
    <scope>NUCLEOTIDE SEQUENCE [LARGE SCALE GENOMIC DNA]</scope>
    <source>
        <strain evidence="3 4">DSM 15049</strain>
    </source>
</reference>
<dbReference type="Pfam" id="PF01541">
    <property type="entry name" value="GIY-YIG"/>
    <property type="match status" value="1"/>
</dbReference>
<dbReference type="SMART" id="SM00465">
    <property type="entry name" value="GIYc"/>
    <property type="match status" value="1"/>
</dbReference>
<gene>
    <name evidence="3" type="ORF">QOZ92_001554</name>
</gene>
<keyword evidence="4" id="KW-1185">Reference proteome</keyword>
<proteinExistence type="predicted"/>
<name>A0ABU0MZV7_9FIRM</name>
<comment type="caution">
    <text evidence="3">The sequence shown here is derived from an EMBL/GenBank/DDBJ whole genome shotgun (WGS) entry which is preliminary data.</text>
</comment>
<protein>
    <submittedName>
        <fullName evidence="3">Excinuclease UvrABC nuclease subunit</fullName>
    </submittedName>
</protein>
<evidence type="ECO:0000256" key="1">
    <source>
        <dbReference type="SAM" id="Phobius"/>
    </source>
</evidence>
<dbReference type="Gene3D" id="3.40.1440.10">
    <property type="entry name" value="GIY-YIG endonuclease"/>
    <property type="match status" value="1"/>
</dbReference>
<organism evidence="3 4">
    <name type="scientific">Paraclostridium ghonii</name>
    <dbReference type="NCBI Taxonomy" id="29358"/>
    <lineage>
        <taxon>Bacteria</taxon>
        <taxon>Bacillati</taxon>
        <taxon>Bacillota</taxon>
        <taxon>Clostridia</taxon>
        <taxon>Peptostreptococcales</taxon>
        <taxon>Peptostreptococcaceae</taxon>
        <taxon>Paraclostridium</taxon>
    </lineage>
</organism>
<keyword evidence="1" id="KW-0472">Membrane</keyword>
<feature type="transmembrane region" description="Helical" evidence="1">
    <location>
        <begin position="130"/>
        <end position="148"/>
    </location>
</feature>
<dbReference type="Proteomes" id="UP001232584">
    <property type="component" value="Unassembled WGS sequence"/>
</dbReference>
<dbReference type="InterPro" id="IPR035901">
    <property type="entry name" value="GIY-YIG_endonuc_sf"/>
</dbReference>
<dbReference type="PROSITE" id="PS50164">
    <property type="entry name" value="GIY_YIG"/>
    <property type="match status" value="1"/>
</dbReference>
<evidence type="ECO:0000313" key="3">
    <source>
        <dbReference type="EMBL" id="MDQ0556440.1"/>
    </source>
</evidence>
<keyword evidence="1" id="KW-1133">Transmembrane helix</keyword>
<dbReference type="SUPFAM" id="SSF82771">
    <property type="entry name" value="GIY-YIG endonuclease"/>
    <property type="match status" value="1"/>
</dbReference>